<proteinExistence type="predicted"/>
<dbReference type="Proteomes" id="UP000823388">
    <property type="component" value="Chromosome 5K"/>
</dbReference>
<evidence type="ECO:0000313" key="3">
    <source>
        <dbReference type="Proteomes" id="UP000823388"/>
    </source>
</evidence>
<sequence>MDTSTLRGFNGPDVTNAPHEPGTHGGNFATNVQYGTHNTNEQHEFLRIFALFALTSLLCPTSSDCASPEFYESIYESEKIISYDWSTIITDKLVSSISKFQQARKQCTTASLGGCTIAILIIYLELLDTSEISLPNYMPHLSIWSTEIIMAYVELDKMNNDGTNFGRIPLRDIRRSCFCTHYPISDGIFIDTNSDMEHKLSTILPEDYYTKARKQLHLMYNESWKHYINSMKPFSVCKLKNISNDKCSTQVPVSLSAIETRAISALAVAFDQSNSTSATALQSNDPHDNGKTKLVTPAEPLDAAVNYEMACHNEHLPSKYMLPPLEFQVPEIIDAQTEAAEIFENFIDELEPIHSEDAVDICSSQTSFMADLQKLIFGTQQLELAPQ</sequence>
<reference evidence="2 3" key="1">
    <citation type="submission" date="2020-05" db="EMBL/GenBank/DDBJ databases">
        <title>WGS assembly of Panicum virgatum.</title>
        <authorList>
            <person name="Lovell J.T."/>
            <person name="Jenkins J."/>
            <person name="Shu S."/>
            <person name="Juenger T.E."/>
            <person name="Schmutz J."/>
        </authorList>
    </citation>
    <scope>NUCLEOTIDE SEQUENCE [LARGE SCALE GENOMIC DNA]</scope>
    <source>
        <strain evidence="3">cv. AP13</strain>
    </source>
</reference>
<dbReference type="PANTHER" id="PTHR34835">
    <property type="entry name" value="OS07G0283600 PROTEIN-RELATED"/>
    <property type="match status" value="1"/>
</dbReference>
<dbReference type="EMBL" id="CM029045">
    <property type="protein sequence ID" value="KAG2601455.1"/>
    <property type="molecule type" value="Genomic_DNA"/>
</dbReference>
<gene>
    <name evidence="2" type="ORF">PVAP13_5KG591507</name>
</gene>
<protein>
    <submittedName>
        <fullName evidence="2">Uncharacterized protein</fullName>
    </submittedName>
</protein>
<evidence type="ECO:0000313" key="2">
    <source>
        <dbReference type="EMBL" id="KAG2601455.1"/>
    </source>
</evidence>
<comment type="caution">
    <text evidence="2">The sequence shown here is derived from an EMBL/GenBank/DDBJ whole genome shotgun (WGS) entry which is preliminary data.</text>
</comment>
<dbReference type="AlphaFoldDB" id="A0A8T0SWM7"/>
<dbReference type="PANTHER" id="PTHR34835:SF82">
    <property type="entry name" value="OS01G0826651 PROTEIN"/>
    <property type="match status" value="1"/>
</dbReference>
<feature type="region of interest" description="Disordered" evidence="1">
    <location>
        <begin position="1"/>
        <end position="26"/>
    </location>
</feature>
<accession>A0A8T0SWM7</accession>
<name>A0A8T0SWM7_PANVG</name>
<evidence type="ECO:0000256" key="1">
    <source>
        <dbReference type="SAM" id="MobiDB-lite"/>
    </source>
</evidence>
<keyword evidence="3" id="KW-1185">Reference proteome</keyword>
<organism evidence="2 3">
    <name type="scientific">Panicum virgatum</name>
    <name type="common">Blackwell switchgrass</name>
    <dbReference type="NCBI Taxonomy" id="38727"/>
    <lineage>
        <taxon>Eukaryota</taxon>
        <taxon>Viridiplantae</taxon>
        <taxon>Streptophyta</taxon>
        <taxon>Embryophyta</taxon>
        <taxon>Tracheophyta</taxon>
        <taxon>Spermatophyta</taxon>
        <taxon>Magnoliopsida</taxon>
        <taxon>Liliopsida</taxon>
        <taxon>Poales</taxon>
        <taxon>Poaceae</taxon>
        <taxon>PACMAD clade</taxon>
        <taxon>Panicoideae</taxon>
        <taxon>Panicodae</taxon>
        <taxon>Paniceae</taxon>
        <taxon>Panicinae</taxon>
        <taxon>Panicum</taxon>
        <taxon>Panicum sect. Hiantes</taxon>
    </lineage>
</organism>